<dbReference type="FunFam" id="3.90.850.10:FF:000002">
    <property type="entry name" value="2-hydroxyhepta-2,4-diene-1,7-dioate isomerase"/>
    <property type="match status" value="1"/>
</dbReference>
<dbReference type="RefSeq" id="WP_189990527.1">
    <property type="nucleotide sequence ID" value="NZ_BMZS01000006.1"/>
</dbReference>
<dbReference type="Pfam" id="PF01557">
    <property type="entry name" value="FAA_hydrolase"/>
    <property type="match status" value="1"/>
</dbReference>
<comment type="caution">
    <text evidence="4">The sequence shown here is derived from an EMBL/GenBank/DDBJ whole genome shotgun (WGS) entry which is preliminary data.</text>
</comment>
<dbReference type="InterPro" id="IPR011234">
    <property type="entry name" value="Fumarylacetoacetase-like_C"/>
</dbReference>
<dbReference type="AlphaFoldDB" id="A0A918XSF9"/>
<dbReference type="PANTHER" id="PTHR42796">
    <property type="entry name" value="FUMARYLACETOACETATE HYDROLASE DOMAIN-CONTAINING PROTEIN 2A-RELATED"/>
    <property type="match status" value="1"/>
</dbReference>
<protein>
    <submittedName>
        <fullName evidence="4">Fumarylacetoacetate (FAA) hydrolase</fullName>
    </submittedName>
</protein>
<keyword evidence="2" id="KW-0479">Metal-binding</keyword>
<dbReference type="GO" id="GO:0016853">
    <property type="term" value="F:isomerase activity"/>
    <property type="evidence" value="ECO:0007669"/>
    <property type="project" value="UniProtKB-ARBA"/>
</dbReference>
<dbReference type="Gene3D" id="3.90.850.10">
    <property type="entry name" value="Fumarylacetoacetase-like, C-terminal domain"/>
    <property type="match status" value="1"/>
</dbReference>
<keyword evidence="4" id="KW-0378">Hydrolase</keyword>
<evidence type="ECO:0000256" key="2">
    <source>
        <dbReference type="ARBA" id="ARBA00022723"/>
    </source>
</evidence>
<keyword evidence="5" id="KW-1185">Reference proteome</keyword>
<dbReference type="PANTHER" id="PTHR42796:SF4">
    <property type="entry name" value="FUMARYLACETOACETATE HYDROLASE DOMAIN-CONTAINING PROTEIN 2A"/>
    <property type="match status" value="1"/>
</dbReference>
<name>A0A918XSF9_9PROT</name>
<organism evidence="4 5">
    <name type="scientific">Thalassobaculum fulvum</name>
    <dbReference type="NCBI Taxonomy" id="1633335"/>
    <lineage>
        <taxon>Bacteria</taxon>
        <taxon>Pseudomonadati</taxon>
        <taxon>Pseudomonadota</taxon>
        <taxon>Alphaproteobacteria</taxon>
        <taxon>Rhodospirillales</taxon>
        <taxon>Thalassobaculaceae</taxon>
        <taxon>Thalassobaculum</taxon>
    </lineage>
</organism>
<gene>
    <name evidence="4" type="ORF">GCM10017083_27550</name>
</gene>
<reference evidence="4" key="2">
    <citation type="submission" date="2020-09" db="EMBL/GenBank/DDBJ databases">
        <authorList>
            <person name="Sun Q."/>
            <person name="Kim S."/>
        </authorList>
    </citation>
    <scope>NUCLEOTIDE SEQUENCE</scope>
    <source>
        <strain evidence="4">KCTC 42651</strain>
    </source>
</reference>
<evidence type="ECO:0000313" key="4">
    <source>
        <dbReference type="EMBL" id="GHD52365.1"/>
    </source>
</evidence>
<dbReference type="GO" id="GO:0016787">
    <property type="term" value="F:hydrolase activity"/>
    <property type="evidence" value="ECO:0007669"/>
    <property type="project" value="UniProtKB-KW"/>
</dbReference>
<evidence type="ECO:0000259" key="3">
    <source>
        <dbReference type="Pfam" id="PF01557"/>
    </source>
</evidence>
<dbReference type="InterPro" id="IPR036663">
    <property type="entry name" value="Fumarylacetoacetase_C_sf"/>
</dbReference>
<evidence type="ECO:0000256" key="1">
    <source>
        <dbReference type="ARBA" id="ARBA00010211"/>
    </source>
</evidence>
<reference evidence="4" key="1">
    <citation type="journal article" date="2014" name="Int. J. Syst. Evol. Microbiol.">
        <title>Complete genome sequence of Corynebacterium casei LMG S-19264T (=DSM 44701T), isolated from a smear-ripened cheese.</title>
        <authorList>
            <consortium name="US DOE Joint Genome Institute (JGI-PGF)"/>
            <person name="Walter F."/>
            <person name="Albersmeier A."/>
            <person name="Kalinowski J."/>
            <person name="Ruckert C."/>
        </authorList>
    </citation>
    <scope>NUCLEOTIDE SEQUENCE</scope>
    <source>
        <strain evidence="4">KCTC 42651</strain>
    </source>
</reference>
<dbReference type="Proteomes" id="UP000630353">
    <property type="component" value="Unassembled WGS sequence"/>
</dbReference>
<dbReference type="SUPFAM" id="SSF56529">
    <property type="entry name" value="FAH"/>
    <property type="match status" value="1"/>
</dbReference>
<proteinExistence type="inferred from homology"/>
<comment type="similarity">
    <text evidence="1">Belongs to the FAH family.</text>
</comment>
<accession>A0A918XSF9</accession>
<dbReference type="GO" id="GO:0046872">
    <property type="term" value="F:metal ion binding"/>
    <property type="evidence" value="ECO:0007669"/>
    <property type="project" value="UniProtKB-KW"/>
</dbReference>
<evidence type="ECO:0000313" key="5">
    <source>
        <dbReference type="Proteomes" id="UP000630353"/>
    </source>
</evidence>
<dbReference type="InterPro" id="IPR051121">
    <property type="entry name" value="FAH"/>
</dbReference>
<dbReference type="EMBL" id="BMZS01000006">
    <property type="protein sequence ID" value="GHD52365.1"/>
    <property type="molecule type" value="Genomic_DNA"/>
</dbReference>
<sequence>MKLVTYEAADRARVGLVHDGRVADLAELGIDAADMLQLLRSGLDRLAAAARRGLPAGRPLDEVRLLAPVPRPGKIIGVGRNYRAHAAEGGLETQEKPRLFTKVPSSVTGPDGPVEKPAIVTKLDWEAEIAVVVGRTMRDVPEDRALDYVAGYTLLNDVSAREFQFDVKPPQTSFAKSMDGFCPMGPWLVTADEIPDPGHLRLTCRVNGALMQDGNTRDMIFPIPLILSYVSRYLALEPGDVIATGTPDGVGVFRKPPVFLQPGDRVEVACPAIGVLGNTVVERAGGQGGAT</sequence>
<dbReference type="GO" id="GO:0019752">
    <property type="term" value="P:carboxylic acid metabolic process"/>
    <property type="evidence" value="ECO:0007669"/>
    <property type="project" value="UniProtKB-ARBA"/>
</dbReference>
<feature type="domain" description="Fumarylacetoacetase-like C-terminal" evidence="3">
    <location>
        <begin position="74"/>
        <end position="281"/>
    </location>
</feature>